<keyword evidence="4 6" id="KW-1133">Transmembrane helix</keyword>
<comment type="caution">
    <text evidence="7">The sequence shown here is derived from an EMBL/GenBank/DDBJ whole genome shotgun (WGS) entry which is preliminary data.</text>
</comment>
<evidence type="ECO:0000256" key="6">
    <source>
        <dbReference type="SAM" id="Phobius"/>
    </source>
</evidence>
<dbReference type="AlphaFoldDB" id="A0A545TYA2"/>
<accession>A0A545TYA2</accession>
<feature type="transmembrane region" description="Helical" evidence="6">
    <location>
        <begin position="114"/>
        <end position="140"/>
    </location>
</feature>
<feature type="transmembrane region" description="Helical" evidence="6">
    <location>
        <begin position="6"/>
        <end position="34"/>
    </location>
</feature>
<feature type="transmembrane region" description="Helical" evidence="6">
    <location>
        <begin position="75"/>
        <end position="93"/>
    </location>
</feature>
<feature type="transmembrane region" description="Helical" evidence="6">
    <location>
        <begin position="146"/>
        <end position="171"/>
    </location>
</feature>
<dbReference type="OrthoDB" id="9804822at2"/>
<keyword evidence="3 6" id="KW-0812">Transmembrane</keyword>
<dbReference type="GO" id="GO:0005886">
    <property type="term" value="C:plasma membrane"/>
    <property type="evidence" value="ECO:0007669"/>
    <property type="project" value="UniProtKB-SubCell"/>
</dbReference>
<dbReference type="InterPro" id="IPR001123">
    <property type="entry name" value="LeuE-type"/>
</dbReference>
<dbReference type="EMBL" id="VHSH01000002">
    <property type="protein sequence ID" value="TQV82177.1"/>
    <property type="molecule type" value="Genomic_DNA"/>
</dbReference>
<dbReference type="PIRSF" id="PIRSF006324">
    <property type="entry name" value="LeuE"/>
    <property type="match status" value="1"/>
</dbReference>
<keyword evidence="5 6" id="KW-0472">Membrane</keyword>
<evidence type="ECO:0000256" key="1">
    <source>
        <dbReference type="ARBA" id="ARBA00004651"/>
    </source>
</evidence>
<keyword evidence="8" id="KW-1185">Reference proteome</keyword>
<proteinExistence type="predicted"/>
<dbReference type="PANTHER" id="PTHR30086">
    <property type="entry name" value="ARGININE EXPORTER PROTEIN ARGO"/>
    <property type="match status" value="1"/>
</dbReference>
<evidence type="ECO:0000256" key="3">
    <source>
        <dbReference type="ARBA" id="ARBA00022692"/>
    </source>
</evidence>
<feature type="transmembrane region" description="Helical" evidence="6">
    <location>
        <begin position="183"/>
        <end position="206"/>
    </location>
</feature>
<dbReference type="Pfam" id="PF01810">
    <property type="entry name" value="LysE"/>
    <property type="match status" value="1"/>
</dbReference>
<evidence type="ECO:0000256" key="5">
    <source>
        <dbReference type="ARBA" id="ARBA00023136"/>
    </source>
</evidence>
<protein>
    <submittedName>
        <fullName evidence="7">LysE family translocator</fullName>
    </submittedName>
</protein>
<comment type="subcellular location">
    <subcellularLocation>
        <location evidence="1">Cell membrane</location>
        <topology evidence="1">Multi-pass membrane protein</topology>
    </subcellularLocation>
</comment>
<dbReference type="RefSeq" id="WP_142895807.1">
    <property type="nucleotide sequence ID" value="NZ_ML660053.1"/>
</dbReference>
<organism evidence="7 8">
    <name type="scientific">Denitrobaculum tricleocarpae</name>
    <dbReference type="NCBI Taxonomy" id="2591009"/>
    <lineage>
        <taxon>Bacteria</taxon>
        <taxon>Pseudomonadati</taxon>
        <taxon>Pseudomonadota</taxon>
        <taxon>Alphaproteobacteria</taxon>
        <taxon>Rhodospirillales</taxon>
        <taxon>Rhodospirillaceae</taxon>
        <taxon>Denitrobaculum</taxon>
    </lineage>
</organism>
<reference evidence="7 8" key="1">
    <citation type="submission" date="2019-06" db="EMBL/GenBank/DDBJ databases">
        <title>Whole genome sequence for Rhodospirillaceae sp. R148.</title>
        <authorList>
            <person name="Wang G."/>
        </authorList>
    </citation>
    <scope>NUCLEOTIDE SEQUENCE [LARGE SCALE GENOMIC DNA]</scope>
    <source>
        <strain evidence="7 8">R148</strain>
    </source>
</reference>
<name>A0A545TYA2_9PROT</name>
<dbReference type="PANTHER" id="PTHR30086:SF20">
    <property type="entry name" value="ARGININE EXPORTER PROTEIN ARGO-RELATED"/>
    <property type="match status" value="1"/>
</dbReference>
<keyword evidence="2" id="KW-1003">Cell membrane</keyword>
<dbReference type="Proteomes" id="UP000315252">
    <property type="component" value="Unassembled WGS sequence"/>
</dbReference>
<evidence type="ECO:0000256" key="4">
    <source>
        <dbReference type="ARBA" id="ARBA00022989"/>
    </source>
</evidence>
<evidence type="ECO:0000256" key="2">
    <source>
        <dbReference type="ARBA" id="ARBA00022475"/>
    </source>
</evidence>
<dbReference type="GO" id="GO:0015171">
    <property type="term" value="F:amino acid transmembrane transporter activity"/>
    <property type="evidence" value="ECO:0007669"/>
    <property type="project" value="TreeGrafter"/>
</dbReference>
<sequence>MEFETWLAFTAASVAFLIFPIGPTILLVITLGLSNGPRIAPIAASGVALGDMAAMTVSLAGLGALMMASAEVFTVFKWVGAAYLIWLGLRTFRSARDVSLRQKQTASRIDTLRAFRQCFGVTALNPKPIAFFIAFVPQFISTAAPLLPQFAAAIATFTCLAWLNAFFYACLAGRMGGVIRSRAIVAWFKRVSGTILMGMGLATLTLRRSSI</sequence>
<gene>
    <name evidence="7" type="ORF">FKG95_08120</name>
</gene>
<evidence type="ECO:0000313" key="8">
    <source>
        <dbReference type="Proteomes" id="UP000315252"/>
    </source>
</evidence>
<evidence type="ECO:0000313" key="7">
    <source>
        <dbReference type="EMBL" id="TQV82177.1"/>
    </source>
</evidence>